<dbReference type="EMBL" id="FUYN01000005">
    <property type="protein sequence ID" value="SKB59796.1"/>
    <property type="molecule type" value="Genomic_DNA"/>
</dbReference>
<dbReference type="GO" id="GO:0016780">
    <property type="term" value="F:phosphotransferase activity, for other substituted phosphate groups"/>
    <property type="evidence" value="ECO:0007669"/>
    <property type="project" value="InterPro"/>
</dbReference>
<evidence type="ECO:0000256" key="2">
    <source>
        <dbReference type="ARBA" id="ARBA00022475"/>
    </source>
</evidence>
<evidence type="ECO:0000256" key="3">
    <source>
        <dbReference type="ARBA" id="ARBA00022679"/>
    </source>
</evidence>
<feature type="transmembrane region" description="Helical" evidence="7">
    <location>
        <begin position="46"/>
        <end position="63"/>
    </location>
</feature>
<gene>
    <name evidence="8" type="ORF">SAMN02745120_2227</name>
</gene>
<sequence length="267" mass="30123">MQYAIIGFVIAVMTGKFFLSQIYNILFDSNMLQENFKGEKIPIGMGLFFIPSLIIFSMFFQLYYNDTGINLILVGCILMAFVGYLDDSTVDKSNKGLKGHIKQLFKNKVTTGMLKALAGFGISLYISLSISNSLQEIIINTLLISLFTNFMNLWDLRPGRATKVFILIAIIGFFLSISYTQYYFGLFICLSLIYIKGDLTAKYMLGDTGSNLLGIFLGICFAIDLGFYYKIALVVFFIVMHIFAEKVSFSKIIAKNKLLNKIDMMGR</sequence>
<reference evidence="9" key="1">
    <citation type="submission" date="2017-02" db="EMBL/GenBank/DDBJ databases">
        <authorList>
            <person name="Varghese N."/>
            <person name="Submissions S."/>
        </authorList>
    </citation>
    <scope>NUCLEOTIDE SEQUENCE [LARGE SCALE GENOMIC DNA]</scope>
    <source>
        <strain evidence="9">ATCC 35199</strain>
    </source>
</reference>
<keyword evidence="4 7" id="KW-0812">Transmembrane</keyword>
<dbReference type="RefSeq" id="WP_079590032.1">
    <property type="nucleotide sequence ID" value="NZ_FUYN01000005.1"/>
</dbReference>
<dbReference type="OrthoDB" id="2679245at2"/>
<protein>
    <submittedName>
        <fullName evidence="8">Glycosyl transferase family 4</fullName>
    </submittedName>
</protein>
<evidence type="ECO:0000256" key="6">
    <source>
        <dbReference type="ARBA" id="ARBA00023136"/>
    </source>
</evidence>
<dbReference type="Proteomes" id="UP000243406">
    <property type="component" value="Unassembled WGS sequence"/>
</dbReference>
<evidence type="ECO:0000313" key="8">
    <source>
        <dbReference type="EMBL" id="SKB59796.1"/>
    </source>
</evidence>
<dbReference type="InterPro" id="IPR000715">
    <property type="entry name" value="Glycosyl_transferase_4"/>
</dbReference>
<keyword evidence="9" id="KW-1185">Reference proteome</keyword>
<evidence type="ECO:0000256" key="7">
    <source>
        <dbReference type="SAM" id="Phobius"/>
    </source>
</evidence>
<dbReference type="GO" id="GO:0005886">
    <property type="term" value="C:plasma membrane"/>
    <property type="evidence" value="ECO:0007669"/>
    <property type="project" value="UniProtKB-SubCell"/>
</dbReference>
<evidence type="ECO:0000256" key="5">
    <source>
        <dbReference type="ARBA" id="ARBA00022989"/>
    </source>
</evidence>
<accession>A0A1T5CKC8</accession>
<dbReference type="PANTHER" id="PTHR22926">
    <property type="entry name" value="PHOSPHO-N-ACETYLMURAMOYL-PENTAPEPTIDE-TRANSFERASE"/>
    <property type="match status" value="1"/>
</dbReference>
<keyword evidence="6 7" id="KW-0472">Membrane</keyword>
<feature type="transmembrane region" description="Helical" evidence="7">
    <location>
        <begin position="166"/>
        <end position="195"/>
    </location>
</feature>
<evidence type="ECO:0000256" key="4">
    <source>
        <dbReference type="ARBA" id="ARBA00022692"/>
    </source>
</evidence>
<evidence type="ECO:0000313" key="9">
    <source>
        <dbReference type="Proteomes" id="UP000243406"/>
    </source>
</evidence>
<dbReference type="GO" id="GO:0044038">
    <property type="term" value="P:cell wall macromolecule biosynthetic process"/>
    <property type="evidence" value="ECO:0007669"/>
    <property type="project" value="TreeGrafter"/>
</dbReference>
<name>A0A1T5CKC8_9FIRM</name>
<keyword evidence="5 7" id="KW-1133">Transmembrane helix</keyword>
<keyword evidence="2" id="KW-1003">Cell membrane</keyword>
<feature type="transmembrane region" description="Helical" evidence="7">
    <location>
        <begin position="69"/>
        <end position="85"/>
    </location>
</feature>
<evidence type="ECO:0000256" key="1">
    <source>
        <dbReference type="ARBA" id="ARBA00004651"/>
    </source>
</evidence>
<dbReference type="GO" id="GO:0071555">
    <property type="term" value="P:cell wall organization"/>
    <property type="evidence" value="ECO:0007669"/>
    <property type="project" value="TreeGrafter"/>
</dbReference>
<feature type="transmembrane region" description="Helical" evidence="7">
    <location>
        <begin position="215"/>
        <end position="243"/>
    </location>
</feature>
<organism evidence="8 9">
    <name type="scientific">Acetoanaerobium noterae</name>
    <dbReference type="NCBI Taxonomy" id="745369"/>
    <lineage>
        <taxon>Bacteria</taxon>
        <taxon>Bacillati</taxon>
        <taxon>Bacillota</taxon>
        <taxon>Clostridia</taxon>
        <taxon>Peptostreptococcales</taxon>
        <taxon>Filifactoraceae</taxon>
        <taxon>Acetoanaerobium</taxon>
    </lineage>
</organism>
<feature type="transmembrane region" description="Helical" evidence="7">
    <location>
        <begin position="6"/>
        <end position="26"/>
    </location>
</feature>
<keyword evidence="3 8" id="KW-0808">Transferase</keyword>
<dbReference type="AlphaFoldDB" id="A0A1T5CKC8"/>
<dbReference type="PANTHER" id="PTHR22926:SF3">
    <property type="entry name" value="UNDECAPRENYL-PHOSPHATE ALPHA-N-ACETYLGLUCOSAMINYL 1-PHOSPHATE TRANSFERASE"/>
    <property type="match status" value="1"/>
</dbReference>
<proteinExistence type="predicted"/>
<comment type="subcellular location">
    <subcellularLocation>
        <location evidence="1">Cell membrane</location>
        <topology evidence="1">Multi-pass membrane protein</topology>
    </subcellularLocation>
</comment>